<proteinExistence type="predicted"/>
<sequence>MRYAACPEYAKSREGNTTNVKANCMAGTEKWDRSAKRASVPVIQSIMPPSEVQPPFFSLLKYRYI</sequence>
<organism evidence="1">
    <name type="scientific">Rhizophora mucronata</name>
    <name type="common">Asiatic mangrove</name>
    <dbReference type="NCBI Taxonomy" id="61149"/>
    <lineage>
        <taxon>Eukaryota</taxon>
        <taxon>Viridiplantae</taxon>
        <taxon>Streptophyta</taxon>
        <taxon>Embryophyta</taxon>
        <taxon>Tracheophyta</taxon>
        <taxon>Spermatophyta</taxon>
        <taxon>Magnoliopsida</taxon>
        <taxon>eudicotyledons</taxon>
        <taxon>Gunneridae</taxon>
        <taxon>Pentapetalae</taxon>
        <taxon>rosids</taxon>
        <taxon>fabids</taxon>
        <taxon>Malpighiales</taxon>
        <taxon>Rhizophoraceae</taxon>
        <taxon>Rhizophora</taxon>
    </lineage>
</organism>
<dbReference type="AlphaFoldDB" id="A0A2P2QV10"/>
<evidence type="ECO:0000313" key="1">
    <source>
        <dbReference type="EMBL" id="MBX70795.1"/>
    </source>
</evidence>
<dbReference type="EMBL" id="GGEC01090311">
    <property type="protein sequence ID" value="MBX70795.1"/>
    <property type="molecule type" value="Transcribed_RNA"/>
</dbReference>
<accession>A0A2P2QV10</accession>
<name>A0A2P2QV10_RHIMU</name>
<reference evidence="1" key="1">
    <citation type="submission" date="2018-02" db="EMBL/GenBank/DDBJ databases">
        <title>Rhizophora mucronata_Transcriptome.</title>
        <authorList>
            <person name="Meera S.P."/>
            <person name="Sreeshan A."/>
            <person name="Augustine A."/>
        </authorList>
    </citation>
    <scope>NUCLEOTIDE SEQUENCE</scope>
    <source>
        <tissue evidence="1">Leaf</tissue>
    </source>
</reference>
<protein>
    <submittedName>
        <fullName evidence="1">Uncharacterized protein</fullName>
    </submittedName>
</protein>